<dbReference type="EMBL" id="JAAYQL010000046">
    <property type="protein sequence ID" value="NLK32836.1"/>
    <property type="molecule type" value="Genomic_DNA"/>
</dbReference>
<dbReference type="GeneID" id="53688256"/>
<dbReference type="OrthoDB" id="135030at2157"/>
<keyword evidence="1" id="KW-0472">Membrane</keyword>
<dbReference type="Proteomes" id="UP000585579">
    <property type="component" value="Unassembled WGS sequence"/>
</dbReference>
<keyword evidence="1" id="KW-1133">Transmembrane helix</keyword>
<dbReference type="RefSeq" id="WP_167829584.1">
    <property type="nucleotide sequence ID" value="NZ_CP032683.1"/>
</dbReference>
<evidence type="ECO:0000256" key="1">
    <source>
        <dbReference type="SAM" id="Phobius"/>
    </source>
</evidence>
<reference evidence="2 3" key="1">
    <citation type="journal article" date="2020" name="Biotechnol. Biofuels">
        <title>New insights from the biogas microbiome by comprehensive genome-resolved metagenomics of nearly 1600 species originating from multiple anaerobic digesters.</title>
        <authorList>
            <person name="Campanaro S."/>
            <person name="Treu L."/>
            <person name="Rodriguez-R L.M."/>
            <person name="Kovalovszki A."/>
            <person name="Ziels R.M."/>
            <person name="Maus I."/>
            <person name="Zhu X."/>
            <person name="Kougias P.G."/>
            <person name="Basile A."/>
            <person name="Luo G."/>
            <person name="Schluter A."/>
            <person name="Konstantinidis K.T."/>
            <person name="Angelidaki I."/>
        </authorList>
    </citation>
    <scope>NUCLEOTIDE SEQUENCE [LARGE SCALE GENOMIC DNA]</scope>
    <source>
        <strain evidence="2">AS22ysBPME_46</strain>
    </source>
</reference>
<sequence length="149" mass="17062">MSNTTKLLMIILMVVTAVIVVQLIDQPLGEKGAVQRERIMGKGSLDIFVSESHSYEDRFLFTYTPRNPGSRFDCYMSYEFREDGNSLENVSEKFYGNVSVENPIVLEFPRKENSEYELKTIIEDKSGINLHKSEIEISPATIENETEIK</sequence>
<organism evidence="2 3">
    <name type="scientific">Methanosarcina flavescens</name>
    <dbReference type="NCBI Taxonomy" id="1715806"/>
    <lineage>
        <taxon>Archaea</taxon>
        <taxon>Methanobacteriati</taxon>
        <taxon>Methanobacteriota</taxon>
        <taxon>Stenosarchaea group</taxon>
        <taxon>Methanomicrobia</taxon>
        <taxon>Methanosarcinales</taxon>
        <taxon>Methanosarcinaceae</taxon>
        <taxon>Methanosarcina</taxon>
    </lineage>
</organism>
<comment type="caution">
    <text evidence="2">The sequence shown here is derived from an EMBL/GenBank/DDBJ whole genome shotgun (WGS) entry which is preliminary data.</text>
</comment>
<dbReference type="AlphaFoldDB" id="A0A7K4AVW3"/>
<feature type="transmembrane region" description="Helical" evidence="1">
    <location>
        <begin position="7"/>
        <end position="24"/>
    </location>
</feature>
<accession>A0A7K4AVW3</accession>
<proteinExistence type="predicted"/>
<evidence type="ECO:0000313" key="3">
    <source>
        <dbReference type="Proteomes" id="UP000585579"/>
    </source>
</evidence>
<evidence type="ECO:0000313" key="2">
    <source>
        <dbReference type="EMBL" id="NLK32836.1"/>
    </source>
</evidence>
<protein>
    <submittedName>
        <fullName evidence="2">Uncharacterized protein</fullName>
    </submittedName>
</protein>
<gene>
    <name evidence="2" type="ORF">GX302_08415</name>
</gene>
<keyword evidence="1" id="KW-0812">Transmembrane</keyword>
<name>A0A7K4AVW3_9EURY</name>